<gene>
    <name evidence="2" type="ORF">PSNMU_V1.4_AUG-EV-PASAV3_0117510</name>
</gene>
<dbReference type="PANTHER" id="PTHR40624">
    <property type="entry name" value="BIOSYNTHESIS MONOOXYGENASE, PUTATIVE (AFU_ORTHOLOGUE AFUA_1G12025)-RELATED"/>
    <property type="match status" value="1"/>
</dbReference>
<keyword evidence="3" id="KW-1185">Reference proteome</keyword>
<dbReference type="EMBL" id="CAACVS010000652">
    <property type="protein sequence ID" value="VEU44626.1"/>
    <property type="molecule type" value="Genomic_DNA"/>
</dbReference>
<organism evidence="2 3">
    <name type="scientific">Pseudo-nitzschia multistriata</name>
    <dbReference type="NCBI Taxonomy" id="183589"/>
    <lineage>
        <taxon>Eukaryota</taxon>
        <taxon>Sar</taxon>
        <taxon>Stramenopiles</taxon>
        <taxon>Ochrophyta</taxon>
        <taxon>Bacillariophyta</taxon>
        <taxon>Bacillariophyceae</taxon>
        <taxon>Bacillariophycidae</taxon>
        <taxon>Bacillariales</taxon>
        <taxon>Bacillariaceae</taxon>
        <taxon>Pseudo-nitzschia</taxon>
    </lineage>
</organism>
<dbReference type="OrthoDB" id="10011777at2759"/>
<protein>
    <recommendedName>
        <fullName evidence="1">ABM domain-containing protein</fullName>
    </recommendedName>
</protein>
<evidence type="ECO:0000259" key="1">
    <source>
        <dbReference type="Pfam" id="PF03992"/>
    </source>
</evidence>
<dbReference type="AlphaFoldDB" id="A0A448ZRH6"/>
<evidence type="ECO:0000313" key="3">
    <source>
        <dbReference type="Proteomes" id="UP000291116"/>
    </source>
</evidence>
<reference evidence="2 3" key="1">
    <citation type="submission" date="2019-01" db="EMBL/GenBank/DDBJ databases">
        <authorList>
            <person name="Ferrante I. M."/>
        </authorList>
    </citation>
    <scope>NUCLEOTIDE SEQUENCE [LARGE SCALE GENOMIC DNA]</scope>
    <source>
        <strain evidence="2 3">B856</strain>
    </source>
</reference>
<accession>A0A448ZRH6</accession>
<dbReference type="SUPFAM" id="SSF54909">
    <property type="entry name" value="Dimeric alpha+beta barrel"/>
    <property type="match status" value="1"/>
</dbReference>
<dbReference type="InterPro" id="IPR011008">
    <property type="entry name" value="Dimeric_a/b-barrel"/>
</dbReference>
<dbReference type="PANTHER" id="PTHR40624:SF1">
    <property type="entry name" value="BIOSYNTHESIS MONOOXYGENASE, PUTATIVE (AFU_ORTHOLOGUE AFUA_1G12025)-RELATED"/>
    <property type="match status" value="1"/>
</dbReference>
<dbReference type="Gene3D" id="3.30.70.100">
    <property type="match status" value="1"/>
</dbReference>
<dbReference type="InterPro" id="IPR007138">
    <property type="entry name" value="ABM_dom"/>
</dbReference>
<proteinExistence type="predicted"/>
<feature type="domain" description="ABM" evidence="1">
    <location>
        <begin position="87"/>
        <end position="153"/>
    </location>
</feature>
<dbReference type="Proteomes" id="UP000291116">
    <property type="component" value="Unassembled WGS sequence"/>
</dbReference>
<sequence length="184" mass="20295">MTIQPPKPGFLRRRSRPSGLVAPRRKSLFLVSISVAFVACFFLVHNAIASSVSLRSSSSSASKSSASSSFSVPAFTLLVTARFDNLGHKQEFLEIIRPVAEYIRTGEPQTLAYEVLQSDKDNLEVVVLERYTDKENAYLTIHKSSPQFLAFRAKLKVMQEKGYVSISGQSFLDSGVGFGDRVAL</sequence>
<evidence type="ECO:0000313" key="2">
    <source>
        <dbReference type="EMBL" id="VEU44626.1"/>
    </source>
</evidence>
<name>A0A448ZRH6_9STRA</name>
<dbReference type="Pfam" id="PF03992">
    <property type="entry name" value="ABM"/>
    <property type="match status" value="1"/>
</dbReference>